<dbReference type="SUPFAM" id="SSF51445">
    <property type="entry name" value="(Trans)glycosidases"/>
    <property type="match status" value="1"/>
</dbReference>
<evidence type="ECO:0000259" key="1">
    <source>
        <dbReference type="Pfam" id="PF05913"/>
    </source>
</evidence>
<evidence type="ECO:0000313" key="4">
    <source>
        <dbReference type="Proteomes" id="UP000015961"/>
    </source>
</evidence>
<dbReference type="eggNOG" id="COG3589">
    <property type="taxonomic scope" value="Bacteria"/>
</dbReference>
<sequence>MKREIGISIYPDHSDPKKDQAYLELAASLGYTRLFMSMLEVTEGKEKVKQKFSFIINIAKELGFETILDVSPRIFHELEISYDDLTFFYELGADGIRLDQGFDGNKESLISYNPYQLAIELNMSNDVAYLENIVSYQPNLPYLYGCHNFYPQEGTALEFDFFVKCSERFKKFGLKTAAFVTSQTATMGPWEVSDGLPTLELCRHLPMELQTRILFATNLIDTVIIGNAYASEEELRAMAAVDRYKLTIGVVPTHSWNDLETKIVEDANHYRRGDSNALVVRSTQVRVLYKQEENPAQDNAHAFERGAILIGNDTFGQYKNELQIALTDHEDPRKNQVAYIPKEEQILLDFMKPWTKFQLIKK</sequence>
<name>S0LAJ5_9ENTE</name>
<dbReference type="InterPro" id="IPR043797">
    <property type="entry name" value="MupG_N"/>
</dbReference>
<dbReference type="STRING" id="1140003.OMY_00316"/>
<evidence type="ECO:0000259" key="2">
    <source>
        <dbReference type="Pfam" id="PF19200"/>
    </source>
</evidence>
<dbReference type="Proteomes" id="UP000015961">
    <property type="component" value="Unassembled WGS sequence"/>
</dbReference>
<dbReference type="InterPro" id="IPR017853">
    <property type="entry name" value="GH"/>
</dbReference>
<protein>
    <recommendedName>
        <fullName evidence="5">PTS-associated protein</fullName>
    </recommendedName>
</protein>
<dbReference type="RefSeq" id="WP_016184807.1">
    <property type="nucleotide sequence ID" value="NZ_ASWO01000001.1"/>
</dbReference>
<dbReference type="PATRIC" id="fig|1140003.3.peg.310"/>
<dbReference type="InterPro" id="IPR029000">
    <property type="entry name" value="Cyclophilin-like_dom_sf"/>
</dbReference>
<comment type="caution">
    <text evidence="3">The sequence shown here is derived from an EMBL/GenBank/DDBJ whole genome shotgun (WGS) entry which is preliminary data.</text>
</comment>
<dbReference type="OrthoDB" id="5809921at2"/>
<dbReference type="PANTHER" id="PTHR38435:SF1">
    <property type="entry name" value="DUF871 DOMAIN-CONTAINING PROTEIN"/>
    <property type="match status" value="1"/>
</dbReference>
<dbReference type="AlphaFoldDB" id="S0LAJ5"/>
<feature type="domain" description="6-phospho-N-acetylmuramidase N-terminal" evidence="2">
    <location>
        <begin position="5"/>
        <end position="239"/>
    </location>
</feature>
<dbReference type="Gene3D" id="2.40.100.10">
    <property type="entry name" value="Cyclophilin-like"/>
    <property type="match status" value="1"/>
</dbReference>
<dbReference type="Pfam" id="PF19200">
    <property type="entry name" value="MupG_N"/>
    <property type="match status" value="1"/>
</dbReference>
<organism evidence="3 4">
    <name type="scientific">Enterococcus sulfureus ATCC 49903</name>
    <dbReference type="NCBI Taxonomy" id="1140003"/>
    <lineage>
        <taxon>Bacteria</taxon>
        <taxon>Bacillati</taxon>
        <taxon>Bacillota</taxon>
        <taxon>Bacilli</taxon>
        <taxon>Lactobacillales</taxon>
        <taxon>Enterococcaceae</taxon>
        <taxon>Enterococcus</taxon>
    </lineage>
</organism>
<dbReference type="Gene3D" id="3.20.20.70">
    <property type="entry name" value="Aldolase class I"/>
    <property type="match status" value="1"/>
</dbReference>
<reference evidence="3 4" key="1">
    <citation type="submission" date="2013-03" db="EMBL/GenBank/DDBJ databases">
        <title>The Genome Sequence of Enterococcus sulfureus ATCC_49903 (PacBio/Illumina hybrid assembly).</title>
        <authorList>
            <consortium name="The Broad Institute Genomics Platform"/>
            <consortium name="The Broad Institute Genome Sequencing Center for Infectious Disease"/>
            <person name="Earl A."/>
            <person name="Russ C."/>
            <person name="Gilmore M."/>
            <person name="Surin D."/>
            <person name="Walker B."/>
            <person name="Young S."/>
            <person name="Zeng Q."/>
            <person name="Gargeya S."/>
            <person name="Fitzgerald M."/>
            <person name="Haas B."/>
            <person name="Abouelleil A."/>
            <person name="Allen A.W."/>
            <person name="Alvarado L."/>
            <person name="Arachchi H.M."/>
            <person name="Berlin A.M."/>
            <person name="Chapman S.B."/>
            <person name="Gainer-Dewar J."/>
            <person name="Goldberg J."/>
            <person name="Griggs A."/>
            <person name="Gujja S."/>
            <person name="Hansen M."/>
            <person name="Howarth C."/>
            <person name="Imamovic A."/>
            <person name="Ireland A."/>
            <person name="Larimer J."/>
            <person name="McCowan C."/>
            <person name="Murphy C."/>
            <person name="Pearson M."/>
            <person name="Poon T.W."/>
            <person name="Priest M."/>
            <person name="Roberts A."/>
            <person name="Saif S."/>
            <person name="Shea T."/>
            <person name="Sisk P."/>
            <person name="Sykes S."/>
            <person name="Wortman J."/>
            <person name="Nusbaum C."/>
            <person name="Birren B."/>
        </authorList>
    </citation>
    <scope>NUCLEOTIDE SEQUENCE [LARGE SCALE GENOMIC DNA]</scope>
    <source>
        <strain evidence="3 4">ATCC 49903</strain>
    </source>
</reference>
<evidence type="ECO:0000313" key="3">
    <source>
        <dbReference type="EMBL" id="EOT87255.1"/>
    </source>
</evidence>
<dbReference type="SUPFAM" id="SSF50891">
    <property type="entry name" value="Cyclophilin-like"/>
    <property type="match status" value="1"/>
</dbReference>
<dbReference type="Pfam" id="PF05913">
    <property type="entry name" value="MupG_C"/>
    <property type="match status" value="1"/>
</dbReference>
<dbReference type="InterPro" id="IPR013785">
    <property type="entry name" value="Aldolase_TIM"/>
</dbReference>
<dbReference type="EMBL" id="ASWO01000001">
    <property type="protein sequence ID" value="EOT87255.1"/>
    <property type="molecule type" value="Genomic_DNA"/>
</dbReference>
<evidence type="ECO:0008006" key="5">
    <source>
        <dbReference type="Google" id="ProtNLM"/>
    </source>
</evidence>
<proteinExistence type="predicted"/>
<gene>
    <name evidence="3" type="ORF">I573_00311</name>
</gene>
<dbReference type="InterPro" id="IPR043894">
    <property type="entry name" value="MupG_C"/>
</dbReference>
<feature type="domain" description="6-phospho-N-acetylmuramidase C-terminal" evidence="1">
    <location>
        <begin position="248"/>
        <end position="359"/>
    </location>
</feature>
<dbReference type="PANTHER" id="PTHR38435">
    <property type="match status" value="1"/>
</dbReference>
<keyword evidence="4" id="KW-1185">Reference proteome</keyword>
<accession>S0LAJ5</accession>
<dbReference type="InterPro" id="IPR008589">
    <property type="entry name" value="MupG"/>
</dbReference>